<feature type="transmembrane region" description="Helical" evidence="1">
    <location>
        <begin position="41"/>
        <end position="63"/>
    </location>
</feature>
<evidence type="ECO:0000256" key="1">
    <source>
        <dbReference type="SAM" id="Phobius"/>
    </source>
</evidence>
<evidence type="ECO:0000313" key="2">
    <source>
        <dbReference type="EMBL" id="MBX34780.1"/>
    </source>
</evidence>
<reference evidence="2" key="1">
    <citation type="submission" date="2018-02" db="EMBL/GenBank/DDBJ databases">
        <title>Rhizophora mucronata_Transcriptome.</title>
        <authorList>
            <person name="Meera S.P."/>
            <person name="Sreeshan A."/>
            <person name="Augustine A."/>
        </authorList>
    </citation>
    <scope>NUCLEOTIDE SEQUENCE</scope>
    <source>
        <tissue evidence="2">Leaf</tissue>
    </source>
</reference>
<keyword evidence="1" id="KW-1133">Transmembrane helix</keyword>
<keyword evidence="1" id="KW-0812">Transmembrane</keyword>
<name>A0A2P2MX30_RHIMU</name>
<dbReference type="AlphaFoldDB" id="A0A2P2MX30"/>
<keyword evidence="1" id="KW-0472">Membrane</keyword>
<protein>
    <submittedName>
        <fullName evidence="2">Uncharacterized protein</fullName>
    </submittedName>
</protein>
<dbReference type="EMBL" id="GGEC01054296">
    <property type="protein sequence ID" value="MBX34780.1"/>
    <property type="molecule type" value="Transcribed_RNA"/>
</dbReference>
<organism evidence="2">
    <name type="scientific">Rhizophora mucronata</name>
    <name type="common">Asiatic mangrove</name>
    <dbReference type="NCBI Taxonomy" id="61149"/>
    <lineage>
        <taxon>Eukaryota</taxon>
        <taxon>Viridiplantae</taxon>
        <taxon>Streptophyta</taxon>
        <taxon>Embryophyta</taxon>
        <taxon>Tracheophyta</taxon>
        <taxon>Spermatophyta</taxon>
        <taxon>Magnoliopsida</taxon>
        <taxon>eudicotyledons</taxon>
        <taxon>Gunneridae</taxon>
        <taxon>Pentapetalae</taxon>
        <taxon>rosids</taxon>
        <taxon>fabids</taxon>
        <taxon>Malpighiales</taxon>
        <taxon>Rhizophoraceae</taxon>
        <taxon>Rhizophora</taxon>
    </lineage>
</organism>
<sequence length="65" mass="7773">MAHWMNPMIWRPTILPCPYSIDFFALAIQTSFIFFRTRGRTILLLIMYIHFVFSYEILGCICVPR</sequence>
<feature type="transmembrane region" description="Helical" evidence="1">
    <location>
        <begin position="12"/>
        <end position="35"/>
    </location>
</feature>
<accession>A0A2P2MX30</accession>
<proteinExistence type="predicted"/>